<gene>
    <name evidence="3" type="ORF">ASPCADRAFT_409006</name>
</gene>
<name>A0A1R3RBQ5_ASPC5</name>
<evidence type="ECO:0000256" key="1">
    <source>
        <dbReference type="SAM" id="MobiDB-lite"/>
    </source>
</evidence>
<evidence type="ECO:0000256" key="2">
    <source>
        <dbReference type="SAM" id="SignalP"/>
    </source>
</evidence>
<keyword evidence="4" id="KW-1185">Reference proteome</keyword>
<proteinExistence type="predicted"/>
<dbReference type="AlphaFoldDB" id="A0A1R3RBQ5"/>
<evidence type="ECO:0000313" key="4">
    <source>
        <dbReference type="Proteomes" id="UP000188318"/>
    </source>
</evidence>
<organism evidence="3 4">
    <name type="scientific">Aspergillus carbonarius (strain ITEM 5010)</name>
    <dbReference type="NCBI Taxonomy" id="602072"/>
    <lineage>
        <taxon>Eukaryota</taxon>
        <taxon>Fungi</taxon>
        <taxon>Dikarya</taxon>
        <taxon>Ascomycota</taxon>
        <taxon>Pezizomycotina</taxon>
        <taxon>Eurotiomycetes</taxon>
        <taxon>Eurotiomycetidae</taxon>
        <taxon>Eurotiales</taxon>
        <taxon>Aspergillaceae</taxon>
        <taxon>Aspergillus</taxon>
        <taxon>Aspergillus subgen. Circumdati</taxon>
    </lineage>
</organism>
<dbReference type="Proteomes" id="UP000188318">
    <property type="component" value="Unassembled WGS sequence"/>
</dbReference>
<dbReference type="OMA" id="RCYTHAL"/>
<feature type="signal peptide" evidence="2">
    <location>
        <begin position="1"/>
        <end position="17"/>
    </location>
</feature>
<feature type="compositionally biased region" description="Basic residues" evidence="1">
    <location>
        <begin position="112"/>
        <end position="122"/>
    </location>
</feature>
<evidence type="ECO:0000313" key="3">
    <source>
        <dbReference type="EMBL" id="OOF91914.1"/>
    </source>
</evidence>
<accession>A0A1R3RBQ5</accession>
<feature type="chain" id="PRO_5012187458" evidence="2">
    <location>
        <begin position="18"/>
        <end position="160"/>
    </location>
</feature>
<dbReference type="EMBL" id="KV907509">
    <property type="protein sequence ID" value="OOF91914.1"/>
    <property type="molecule type" value="Genomic_DNA"/>
</dbReference>
<reference evidence="4" key="1">
    <citation type="journal article" date="2017" name="Genome Biol.">
        <title>Comparative genomics reveals high biological diversity and specific adaptations in the industrially and medically important fungal genus Aspergillus.</title>
        <authorList>
            <person name="de Vries R.P."/>
            <person name="Riley R."/>
            <person name="Wiebenga A."/>
            <person name="Aguilar-Osorio G."/>
            <person name="Amillis S."/>
            <person name="Uchima C.A."/>
            <person name="Anderluh G."/>
            <person name="Asadollahi M."/>
            <person name="Askin M."/>
            <person name="Barry K."/>
            <person name="Battaglia E."/>
            <person name="Bayram O."/>
            <person name="Benocci T."/>
            <person name="Braus-Stromeyer S.A."/>
            <person name="Caldana C."/>
            <person name="Canovas D."/>
            <person name="Cerqueira G.C."/>
            <person name="Chen F."/>
            <person name="Chen W."/>
            <person name="Choi C."/>
            <person name="Clum A."/>
            <person name="Dos Santos R.A."/>
            <person name="Damasio A.R."/>
            <person name="Diallinas G."/>
            <person name="Emri T."/>
            <person name="Fekete E."/>
            <person name="Flipphi M."/>
            <person name="Freyberg S."/>
            <person name="Gallo A."/>
            <person name="Gournas C."/>
            <person name="Habgood R."/>
            <person name="Hainaut M."/>
            <person name="Harispe M.L."/>
            <person name="Henrissat B."/>
            <person name="Hilden K.S."/>
            <person name="Hope R."/>
            <person name="Hossain A."/>
            <person name="Karabika E."/>
            <person name="Karaffa L."/>
            <person name="Karanyi Z."/>
            <person name="Krasevec N."/>
            <person name="Kuo A."/>
            <person name="Kusch H."/>
            <person name="LaButti K."/>
            <person name="Lagendijk E.L."/>
            <person name="Lapidus A."/>
            <person name="Levasseur A."/>
            <person name="Lindquist E."/>
            <person name="Lipzen A."/>
            <person name="Logrieco A.F."/>
            <person name="MacCabe A."/>
            <person name="Maekelae M.R."/>
            <person name="Malavazi I."/>
            <person name="Melin P."/>
            <person name="Meyer V."/>
            <person name="Mielnichuk N."/>
            <person name="Miskei M."/>
            <person name="Molnar A.P."/>
            <person name="Mule G."/>
            <person name="Ngan C.Y."/>
            <person name="Orejas M."/>
            <person name="Orosz E."/>
            <person name="Ouedraogo J.P."/>
            <person name="Overkamp K.M."/>
            <person name="Park H.-S."/>
            <person name="Perrone G."/>
            <person name="Piumi F."/>
            <person name="Punt P.J."/>
            <person name="Ram A.F."/>
            <person name="Ramon A."/>
            <person name="Rauscher S."/>
            <person name="Record E."/>
            <person name="Riano-Pachon D.M."/>
            <person name="Robert V."/>
            <person name="Roehrig J."/>
            <person name="Ruller R."/>
            <person name="Salamov A."/>
            <person name="Salih N.S."/>
            <person name="Samson R.A."/>
            <person name="Sandor E."/>
            <person name="Sanguinetti M."/>
            <person name="Schuetze T."/>
            <person name="Sepcic K."/>
            <person name="Shelest E."/>
            <person name="Sherlock G."/>
            <person name="Sophianopoulou V."/>
            <person name="Squina F.M."/>
            <person name="Sun H."/>
            <person name="Susca A."/>
            <person name="Todd R.B."/>
            <person name="Tsang A."/>
            <person name="Unkles S.E."/>
            <person name="van de Wiele N."/>
            <person name="van Rossen-Uffink D."/>
            <person name="Oliveira J.V."/>
            <person name="Vesth T.C."/>
            <person name="Visser J."/>
            <person name="Yu J.-H."/>
            <person name="Zhou M."/>
            <person name="Andersen M.R."/>
            <person name="Archer D.B."/>
            <person name="Baker S.E."/>
            <person name="Benoit I."/>
            <person name="Brakhage A.A."/>
            <person name="Braus G.H."/>
            <person name="Fischer R."/>
            <person name="Frisvad J.C."/>
            <person name="Goldman G.H."/>
            <person name="Houbraken J."/>
            <person name="Oakley B."/>
            <person name="Pocsi I."/>
            <person name="Scazzocchio C."/>
            <person name="Seiboth B."/>
            <person name="vanKuyk P.A."/>
            <person name="Wortman J."/>
            <person name="Dyer P.S."/>
            <person name="Grigoriev I.V."/>
        </authorList>
    </citation>
    <scope>NUCLEOTIDE SEQUENCE [LARGE SCALE GENOMIC DNA]</scope>
    <source>
        <strain evidence="4">ITEM 5010</strain>
    </source>
</reference>
<dbReference type="VEuPathDB" id="FungiDB:ASPCADRAFT_409006"/>
<sequence>MLCFACLLAIPFTLVAADRATTRYLEPVPDTIPVLETSGQLSELATLHPLGSLDDRNGGYYLLDENDEVLAVVSDELCKRLDASMESAMQVHARDNLLKERKGGGGGGHGGKGGHGKSKPKPKPMPPVNGECSHKRCKKNKDCVNYKDCHACSTKDHWCY</sequence>
<keyword evidence="2" id="KW-0732">Signal</keyword>
<dbReference type="OrthoDB" id="4435242at2759"/>
<protein>
    <submittedName>
        <fullName evidence="3">Uncharacterized protein</fullName>
    </submittedName>
</protein>
<feature type="region of interest" description="Disordered" evidence="1">
    <location>
        <begin position="96"/>
        <end position="135"/>
    </location>
</feature>